<accession>H6SPF2</accession>
<dbReference type="RefSeq" id="WP_014416106.1">
    <property type="nucleotide sequence ID" value="NC_017059.1"/>
</dbReference>
<proteinExistence type="predicted"/>
<dbReference type="EMBL" id="HE663493">
    <property type="protein sequence ID" value="CCG09477.1"/>
    <property type="molecule type" value="Genomic_DNA"/>
</dbReference>
<evidence type="ECO:0000313" key="1">
    <source>
        <dbReference type="EMBL" id="CCG09477.1"/>
    </source>
</evidence>
<dbReference type="KEGG" id="rpm:RSPPHO_02851"/>
<protein>
    <submittedName>
        <fullName evidence="1">Uncharacterized protein</fullName>
    </submittedName>
</protein>
<dbReference type="PATRIC" id="fig|1150469.3.peg.3219"/>
<name>H6SPF2_PARPM</name>
<dbReference type="AlphaFoldDB" id="H6SPF2"/>
<evidence type="ECO:0000313" key="2">
    <source>
        <dbReference type="Proteomes" id="UP000033220"/>
    </source>
</evidence>
<organism evidence="1 2">
    <name type="scientific">Pararhodospirillum photometricum DSM 122</name>
    <dbReference type="NCBI Taxonomy" id="1150469"/>
    <lineage>
        <taxon>Bacteria</taxon>
        <taxon>Pseudomonadati</taxon>
        <taxon>Pseudomonadota</taxon>
        <taxon>Alphaproteobacteria</taxon>
        <taxon>Rhodospirillales</taxon>
        <taxon>Rhodospirillaceae</taxon>
        <taxon>Pararhodospirillum</taxon>
    </lineage>
</organism>
<gene>
    <name evidence="1" type="ORF">RSPPHO_02851</name>
</gene>
<keyword evidence="2" id="KW-1185">Reference proteome</keyword>
<dbReference type="STRING" id="1150469.RSPPHO_02851"/>
<dbReference type="HOGENOM" id="CLU_2791273_0_0_5"/>
<reference evidence="1 2" key="1">
    <citation type="submission" date="2012-02" db="EMBL/GenBank/DDBJ databases">
        <title>Shotgun genome sequence of Phaeospirillum photometricum DSM 122.</title>
        <authorList>
            <person name="Duquesne K."/>
            <person name="Sturgis J."/>
        </authorList>
    </citation>
    <scope>NUCLEOTIDE SEQUENCE [LARGE SCALE GENOMIC DNA]</scope>
    <source>
        <strain evidence="2">DSM122</strain>
    </source>
</reference>
<dbReference type="Proteomes" id="UP000033220">
    <property type="component" value="Chromosome DSM 122"/>
</dbReference>
<sequence>MRDEDRQDIVCALSGAQSIAQALGHMAFDGEPVADMSAALWALAEMLGDLSDRLSRARVQGGEGVAHV</sequence>